<dbReference type="EMBL" id="CP012393">
    <property type="protein sequence ID" value="ANW91492.1"/>
    <property type="molecule type" value="Genomic_DNA"/>
</dbReference>
<dbReference type="Proteomes" id="UP000092966">
    <property type="component" value="Chromosome"/>
</dbReference>
<proteinExistence type="predicted"/>
<feature type="domain" description="Replication initiation protein-like C-terminal" evidence="2">
    <location>
        <begin position="192"/>
        <end position="330"/>
    </location>
</feature>
<reference evidence="3 4" key="1">
    <citation type="submission" date="2015-07" db="EMBL/GenBank/DDBJ databases">
        <title>Comparative genome sequencing reveals within-host evolution of Neisseria meningitidis during.</title>
        <authorList>
            <person name="Klughammer J."/>
            <person name="Dittrich M."/>
            <person name="Mueller T."/>
            <person name="Blom J."/>
            <person name="Goesmann A."/>
            <person name="Vogel U."/>
            <person name="Frosch M."/>
            <person name="Bock C."/>
            <person name="Schoen C."/>
        </authorList>
    </citation>
    <scope>NUCLEOTIDE SEQUENCE [LARGE SCALE GENOMIC DNA]</scope>
    <source>
        <strain evidence="3 4">DE8555</strain>
    </source>
</reference>
<dbReference type="AlphaFoldDB" id="A0AAC9CSR4"/>
<gene>
    <name evidence="3" type="ORF">DE8555_0931</name>
</gene>
<evidence type="ECO:0000256" key="1">
    <source>
        <dbReference type="SAM" id="MobiDB-lite"/>
    </source>
</evidence>
<name>A0AAC9CSR4_NEIME</name>
<accession>A0AAC9CSR4</accession>
<dbReference type="InterPro" id="IPR003491">
    <property type="entry name" value="REP-like_C"/>
</dbReference>
<sequence>MEDKQGMKKAVAGVMTDASSDGRKPATASNLPPLSNRGGTETETAGRVQEVFECYEKYITDGKGNLLGVPLRRGVSDSAFIDQISFSFHEKTFFDKYGVRVSLLEDEDFIRAASMLAEEVFGFCIYKESKGSGGRFYERCWLMGSEDVLYGRVHFGGQNNTILFELTGTGCGVAKEGWESRLFAFLTNAIRPKITRVDIAKDFFNGEYSPNQAREDRNKGMFTCHHVKPKGECLGSDWEEDDEAKMTKGKTYGIGSRESSKYVRVYEKGKQLGDKTSTWTRFEIEFKAKDIVIPFEVLQNPGEYFGGAYPICERFAQKATRIHAVKEDKVISADRYLEWVKKQFGRAANGLKFIFPELDKAKLFELIEPSHHKLPKSLAPEAYDCAFLKAQAIHEQPAFKPYKDPYYMYEYYENLEKQLEQQKHVNNEESYNNFIYDKFARLPISWA</sequence>
<feature type="region of interest" description="Disordered" evidence="1">
    <location>
        <begin position="1"/>
        <end position="43"/>
    </location>
</feature>
<evidence type="ECO:0000313" key="3">
    <source>
        <dbReference type="EMBL" id="ANW91492.1"/>
    </source>
</evidence>
<evidence type="ECO:0000259" key="2">
    <source>
        <dbReference type="Pfam" id="PF02486"/>
    </source>
</evidence>
<organism evidence="3 4">
    <name type="scientific">Neisseria meningitidis</name>
    <dbReference type="NCBI Taxonomy" id="487"/>
    <lineage>
        <taxon>Bacteria</taxon>
        <taxon>Pseudomonadati</taxon>
        <taxon>Pseudomonadota</taxon>
        <taxon>Betaproteobacteria</taxon>
        <taxon>Neisseriales</taxon>
        <taxon>Neisseriaceae</taxon>
        <taxon>Neisseria</taxon>
    </lineage>
</organism>
<dbReference type="RefSeq" id="WP_002221101.1">
    <property type="nucleotide sequence ID" value="NZ_CP009420.1"/>
</dbReference>
<evidence type="ECO:0000313" key="4">
    <source>
        <dbReference type="Proteomes" id="UP000092966"/>
    </source>
</evidence>
<protein>
    <recommendedName>
        <fullName evidence="2">Replication initiation protein-like C-terminal domain-containing protein</fullName>
    </recommendedName>
</protein>
<feature type="compositionally biased region" description="Polar residues" evidence="1">
    <location>
        <begin position="27"/>
        <end position="43"/>
    </location>
</feature>
<dbReference type="Pfam" id="PF02486">
    <property type="entry name" value="Rep_trans"/>
    <property type="match status" value="1"/>
</dbReference>